<accession>A0A6A3AGK2</accession>
<keyword evidence="2" id="KW-1185">Reference proteome</keyword>
<evidence type="ECO:0000313" key="1">
    <source>
        <dbReference type="EMBL" id="KAE8701902.1"/>
    </source>
</evidence>
<dbReference type="AlphaFoldDB" id="A0A6A3AGK2"/>
<sequence length="304" mass="34093">MGESEHELENLNLGVDEDEISIQLNGGMRNDVVGSSKGGHTKALVERNFGGNSGAPTLKEGLDIVMVAAKEESPLRDFNEIMFSFQKEGRLIRSERQMPVFCDYQTLGSQISSLFAQHHTHNHLIQIARVMALGHRIWVASNPTATRGKKKTNNHGVILAWARHGDLHKMGEALVVDKHGTSMGGDDSFVVKLGQSFGYDILRCEVEIVEWLIRCELESNIRTDVVYGHDILRCEVEIVDGPFVVKLSLELDIIRHEVEIQSKDVADGHDIIRREVEIVDGPFIVKLSLELDIIRRKVEIQSKD</sequence>
<proteinExistence type="predicted"/>
<name>A0A6A3AGK2_HIBSY</name>
<evidence type="ECO:0000313" key="2">
    <source>
        <dbReference type="Proteomes" id="UP000436088"/>
    </source>
</evidence>
<dbReference type="EMBL" id="VEPZ02001013">
    <property type="protein sequence ID" value="KAE8701902.1"/>
    <property type="molecule type" value="Genomic_DNA"/>
</dbReference>
<gene>
    <name evidence="1" type="ORF">F3Y22_tig00110503pilonHSYRG00009</name>
</gene>
<reference evidence="1" key="1">
    <citation type="submission" date="2019-09" db="EMBL/GenBank/DDBJ databases">
        <title>Draft genome information of white flower Hibiscus syriacus.</title>
        <authorList>
            <person name="Kim Y.-M."/>
        </authorList>
    </citation>
    <scope>NUCLEOTIDE SEQUENCE [LARGE SCALE GENOMIC DNA]</scope>
    <source>
        <strain evidence="1">YM2019G1</strain>
    </source>
</reference>
<protein>
    <submittedName>
        <fullName evidence="1">Uncharacterized protein</fullName>
    </submittedName>
</protein>
<organism evidence="1 2">
    <name type="scientific">Hibiscus syriacus</name>
    <name type="common">Rose of Sharon</name>
    <dbReference type="NCBI Taxonomy" id="106335"/>
    <lineage>
        <taxon>Eukaryota</taxon>
        <taxon>Viridiplantae</taxon>
        <taxon>Streptophyta</taxon>
        <taxon>Embryophyta</taxon>
        <taxon>Tracheophyta</taxon>
        <taxon>Spermatophyta</taxon>
        <taxon>Magnoliopsida</taxon>
        <taxon>eudicotyledons</taxon>
        <taxon>Gunneridae</taxon>
        <taxon>Pentapetalae</taxon>
        <taxon>rosids</taxon>
        <taxon>malvids</taxon>
        <taxon>Malvales</taxon>
        <taxon>Malvaceae</taxon>
        <taxon>Malvoideae</taxon>
        <taxon>Hibiscus</taxon>
    </lineage>
</organism>
<dbReference type="Proteomes" id="UP000436088">
    <property type="component" value="Unassembled WGS sequence"/>
</dbReference>
<comment type="caution">
    <text evidence="1">The sequence shown here is derived from an EMBL/GenBank/DDBJ whole genome shotgun (WGS) entry which is preliminary data.</text>
</comment>